<organism evidence="1 2">
    <name type="scientific">Cardiocondyla obscurior</name>
    <dbReference type="NCBI Taxonomy" id="286306"/>
    <lineage>
        <taxon>Eukaryota</taxon>
        <taxon>Metazoa</taxon>
        <taxon>Ecdysozoa</taxon>
        <taxon>Arthropoda</taxon>
        <taxon>Hexapoda</taxon>
        <taxon>Insecta</taxon>
        <taxon>Pterygota</taxon>
        <taxon>Neoptera</taxon>
        <taxon>Endopterygota</taxon>
        <taxon>Hymenoptera</taxon>
        <taxon>Apocrita</taxon>
        <taxon>Aculeata</taxon>
        <taxon>Formicoidea</taxon>
        <taxon>Formicidae</taxon>
        <taxon>Myrmicinae</taxon>
        <taxon>Cardiocondyla</taxon>
    </lineage>
</organism>
<name>A0AAW2EUV2_9HYME</name>
<reference evidence="1 2" key="1">
    <citation type="submission" date="2023-03" db="EMBL/GenBank/DDBJ databases">
        <title>High recombination rates correlate with genetic variation in Cardiocondyla obscurior ants.</title>
        <authorList>
            <person name="Errbii M."/>
        </authorList>
    </citation>
    <scope>NUCLEOTIDE SEQUENCE [LARGE SCALE GENOMIC DNA]</scope>
    <source>
        <strain evidence="1">Alpha-2009</strain>
        <tissue evidence="1">Whole body</tissue>
    </source>
</reference>
<comment type="caution">
    <text evidence="1">The sequence shown here is derived from an EMBL/GenBank/DDBJ whole genome shotgun (WGS) entry which is preliminary data.</text>
</comment>
<dbReference type="Proteomes" id="UP001430953">
    <property type="component" value="Unassembled WGS sequence"/>
</dbReference>
<gene>
    <name evidence="1" type="ORF">PUN28_014684</name>
</gene>
<evidence type="ECO:0000313" key="1">
    <source>
        <dbReference type="EMBL" id="KAL0107529.1"/>
    </source>
</evidence>
<dbReference type="EMBL" id="JADYXP020000016">
    <property type="protein sequence ID" value="KAL0107529.1"/>
    <property type="molecule type" value="Genomic_DNA"/>
</dbReference>
<evidence type="ECO:0000313" key="2">
    <source>
        <dbReference type="Proteomes" id="UP001430953"/>
    </source>
</evidence>
<evidence type="ECO:0008006" key="3">
    <source>
        <dbReference type="Google" id="ProtNLM"/>
    </source>
</evidence>
<sequence length="96" mass="10657">MQNKNEKSGTLRGCIICVTEQQCDLGRVLSRDCERILIITTQNAIARKTMISCANGPTRQVSCNNTFLCNRTPSYRSSIVINLIGSRADIKIPQLV</sequence>
<dbReference type="AlphaFoldDB" id="A0AAW2EUV2"/>
<protein>
    <recommendedName>
        <fullName evidence="3">Ribosomal protein L14</fullName>
    </recommendedName>
</protein>
<proteinExistence type="predicted"/>
<accession>A0AAW2EUV2</accession>
<keyword evidence="2" id="KW-1185">Reference proteome</keyword>